<dbReference type="EMBL" id="JANIBK010000037">
    <property type="protein sequence ID" value="MCQ8128633.1"/>
    <property type="molecule type" value="Genomic_DNA"/>
</dbReference>
<dbReference type="PROSITE" id="PS51257">
    <property type="entry name" value="PROKAR_LIPOPROTEIN"/>
    <property type="match status" value="1"/>
</dbReference>
<reference evidence="2 3" key="1">
    <citation type="submission" date="2022-07" db="EMBL/GenBank/DDBJ databases">
        <title>Methylomonas rivi sp. nov., Methylomonas rosea sp. nov., Methylomonas aureus sp. nov. and Methylomonas subterranea sp. nov., four novel methanotrophs isolated from a freshwater creek and the deep terrestrial subsurface.</title>
        <authorList>
            <person name="Abin C."/>
            <person name="Sankaranarayanan K."/>
            <person name="Garner C."/>
            <person name="Sindelar R."/>
            <person name="Kotary K."/>
            <person name="Garner R."/>
            <person name="Barclay S."/>
            <person name="Lawson P."/>
            <person name="Krumholz L."/>
        </authorList>
    </citation>
    <scope>NUCLEOTIDE SEQUENCE [LARGE SCALE GENOMIC DNA]</scope>
    <source>
        <strain evidence="2 3">WSC-6</strain>
    </source>
</reference>
<comment type="caution">
    <text evidence="2">The sequence shown here is derived from an EMBL/GenBank/DDBJ whole genome shotgun (WGS) entry which is preliminary data.</text>
</comment>
<keyword evidence="3" id="KW-1185">Reference proteome</keyword>
<accession>A0ABT1U470</accession>
<gene>
    <name evidence="2" type="ORF">NP596_09190</name>
</gene>
<evidence type="ECO:0000313" key="3">
    <source>
        <dbReference type="Proteomes" id="UP001524586"/>
    </source>
</evidence>
<organism evidence="2 3">
    <name type="scientific">Methylomonas rivi</name>
    <dbReference type="NCBI Taxonomy" id="2952226"/>
    <lineage>
        <taxon>Bacteria</taxon>
        <taxon>Pseudomonadati</taxon>
        <taxon>Pseudomonadota</taxon>
        <taxon>Gammaproteobacteria</taxon>
        <taxon>Methylococcales</taxon>
        <taxon>Methylococcaceae</taxon>
        <taxon>Methylomonas</taxon>
    </lineage>
</organism>
<feature type="domain" description="SGNH hydrolase-type esterase" evidence="1">
    <location>
        <begin position="34"/>
        <end position="185"/>
    </location>
</feature>
<evidence type="ECO:0000259" key="1">
    <source>
        <dbReference type="Pfam" id="PF13472"/>
    </source>
</evidence>
<dbReference type="InterPro" id="IPR036514">
    <property type="entry name" value="SGNH_hydro_sf"/>
</dbReference>
<proteinExistence type="predicted"/>
<dbReference type="Pfam" id="PF13472">
    <property type="entry name" value="Lipase_GDSL_2"/>
    <property type="match status" value="1"/>
</dbReference>
<dbReference type="InterPro" id="IPR051532">
    <property type="entry name" value="Ester_Hydrolysis_Enzymes"/>
</dbReference>
<dbReference type="PANTHER" id="PTHR30383:SF24">
    <property type="entry name" value="THIOESTERASE 1_PROTEASE 1_LYSOPHOSPHOLIPASE L1"/>
    <property type="match status" value="1"/>
</dbReference>
<dbReference type="Gene3D" id="3.40.50.1110">
    <property type="entry name" value="SGNH hydrolase"/>
    <property type="match status" value="1"/>
</dbReference>
<name>A0ABT1U470_9GAMM</name>
<dbReference type="RefSeq" id="WP_256615026.1">
    <property type="nucleotide sequence ID" value="NZ_JANIBK010000037.1"/>
</dbReference>
<dbReference type="SUPFAM" id="SSF52266">
    <property type="entry name" value="SGNH hydrolase"/>
    <property type="match status" value="1"/>
</dbReference>
<evidence type="ECO:0000313" key="2">
    <source>
        <dbReference type="EMBL" id="MCQ8128633.1"/>
    </source>
</evidence>
<dbReference type="Proteomes" id="UP001524586">
    <property type="component" value="Unassembled WGS sequence"/>
</dbReference>
<protein>
    <submittedName>
        <fullName evidence="2">GDSL-type esterase/lipase family protein</fullName>
    </submittedName>
</protein>
<dbReference type="InterPro" id="IPR013830">
    <property type="entry name" value="SGNH_hydro"/>
</dbReference>
<sequence length="201" mass="21446">MKKWIIGLILLGLMACGQEAPKLSKLPGDAVILAFGDSLTHGTGATAERDYPAILAALSGREVINAGVPGEISSEGRQRLPALLDEYQPNLLILIHGGNDILRQINAEETRANLTAMIAAAKQRNIAVVMLGVPKFGLILLHSAEIYAELAQSEQVPIDLDTLPSILSTNELKSDAVHPNDQGYQKLAENIAGLLREQGAL</sequence>
<dbReference type="PANTHER" id="PTHR30383">
    <property type="entry name" value="THIOESTERASE 1/PROTEASE 1/LYSOPHOSPHOLIPASE L1"/>
    <property type="match status" value="1"/>
</dbReference>